<dbReference type="InterPro" id="IPR008969">
    <property type="entry name" value="CarboxyPept-like_regulatory"/>
</dbReference>
<proteinExistence type="inferred from homology"/>
<dbReference type="SMART" id="SM00965">
    <property type="entry name" value="STN"/>
    <property type="match status" value="1"/>
</dbReference>
<gene>
    <name evidence="10" type="ORF">D1164_01805</name>
</gene>
<dbReference type="Pfam" id="PF07660">
    <property type="entry name" value="STN"/>
    <property type="match status" value="1"/>
</dbReference>
<comment type="caution">
    <text evidence="10">The sequence shown here is derived from an EMBL/GenBank/DDBJ whole genome shotgun (WGS) entry which is preliminary data.</text>
</comment>
<keyword evidence="5 7" id="KW-0472">Membrane</keyword>
<dbReference type="FunFam" id="2.170.130.10:FF:000008">
    <property type="entry name" value="SusC/RagA family TonB-linked outer membrane protein"/>
    <property type="match status" value="1"/>
</dbReference>
<dbReference type="InterPro" id="IPR037066">
    <property type="entry name" value="Plug_dom_sf"/>
</dbReference>
<dbReference type="Gene3D" id="2.60.40.1120">
    <property type="entry name" value="Carboxypeptidase-like, regulatory domain"/>
    <property type="match status" value="1"/>
</dbReference>
<evidence type="ECO:0000256" key="3">
    <source>
        <dbReference type="ARBA" id="ARBA00022452"/>
    </source>
</evidence>
<evidence type="ECO:0000256" key="5">
    <source>
        <dbReference type="ARBA" id="ARBA00023136"/>
    </source>
</evidence>
<evidence type="ECO:0000256" key="2">
    <source>
        <dbReference type="ARBA" id="ARBA00022448"/>
    </source>
</evidence>
<dbReference type="GO" id="GO:0009279">
    <property type="term" value="C:cell outer membrane"/>
    <property type="evidence" value="ECO:0007669"/>
    <property type="project" value="UniProtKB-SubCell"/>
</dbReference>
<dbReference type="InterPro" id="IPR012910">
    <property type="entry name" value="Plug_dom"/>
</dbReference>
<evidence type="ECO:0000256" key="4">
    <source>
        <dbReference type="ARBA" id="ARBA00022692"/>
    </source>
</evidence>
<dbReference type="InterPro" id="IPR036942">
    <property type="entry name" value="Beta-barrel_TonB_sf"/>
</dbReference>
<keyword evidence="11" id="KW-1185">Reference proteome</keyword>
<evidence type="ECO:0000256" key="1">
    <source>
        <dbReference type="ARBA" id="ARBA00004571"/>
    </source>
</evidence>
<dbReference type="NCBIfam" id="TIGR04057">
    <property type="entry name" value="SusC_RagA_signa"/>
    <property type="match status" value="1"/>
</dbReference>
<dbReference type="Gene3D" id="3.55.50.30">
    <property type="match status" value="1"/>
</dbReference>
<dbReference type="AlphaFoldDB" id="A0A399D5L4"/>
<evidence type="ECO:0000313" key="11">
    <source>
        <dbReference type="Proteomes" id="UP000266441"/>
    </source>
</evidence>
<keyword evidence="3 7" id="KW-1134">Transmembrane beta strand</keyword>
<feature type="transmembrane region" description="Helical" evidence="8">
    <location>
        <begin position="35"/>
        <end position="62"/>
    </location>
</feature>
<evidence type="ECO:0000313" key="10">
    <source>
        <dbReference type="EMBL" id="RIH67185.1"/>
    </source>
</evidence>
<dbReference type="Gene3D" id="2.170.130.10">
    <property type="entry name" value="TonB-dependent receptor, plug domain"/>
    <property type="match status" value="1"/>
</dbReference>
<dbReference type="InterPro" id="IPR023996">
    <property type="entry name" value="TonB-dep_OMP_SusC/RagA"/>
</dbReference>
<protein>
    <submittedName>
        <fullName evidence="10">SusC/RagA family TonB-linked outer membrane protein</fullName>
    </submittedName>
</protein>
<dbReference type="Gene3D" id="2.40.170.20">
    <property type="entry name" value="TonB-dependent receptor, beta-barrel domain"/>
    <property type="match status" value="1"/>
</dbReference>
<dbReference type="PROSITE" id="PS52016">
    <property type="entry name" value="TONB_DEPENDENT_REC_3"/>
    <property type="match status" value="1"/>
</dbReference>
<evidence type="ECO:0000259" key="9">
    <source>
        <dbReference type="SMART" id="SM00965"/>
    </source>
</evidence>
<dbReference type="Pfam" id="PF13715">
    <property type="entry name" value="CarbopepD_reg_2"/>
    <property type="match status" value="1"/>
</dbReference>
<feature type="domain" description="Secretin/TonB short N-terminal" evidence="9">
    <location>
        <begin position="98"/>
        <end position="149"/>
    </location>
</feature>
<dbReference type="InterPro" id="IPR039426">
    <property type="entry name" value="TonB-dep_rcpt-like"/>
</dbReference>
<sequence length="1186" mass="133434">MLPHCPGIILKYAQGEHKSNVKTFKFMKKKLSMRWLLDGYVLYHKILLIIKFTLFLFFLAIFQSLATNSYSLSTKVSLEFKNKRIIEVLNVIEDKTEYHFFYNDQLIDADRSVSFQCSNENIETVLDYIFKDTGVSYQIKDRQILLTNQVSLNLDISGKIVNQSGEPIPGVTIIIKGTTQGTTTNSEGNYTLSNIPSDAILVFSFVGMKTQEIPVAGKVKIDVTMAEETIGLEEVVAVGYGTVRRKDITGSVSSVNGGALKDIPVTSAAQAIIGRMPGVQVTKTEGSPDAEIKIRVRGGGSITQDNSPLYIVDGFPVADINDIAPTDIESIDVLKDASSTAIYGARGANGVILVTTKSGFESSGKVSYNTYAGFKSITKTLDVLDPYEYVFWQYEIASESEVFEKYFGDYRDINLYKQMDGADWQNTIFGETGTSMYHNLSVSGGGKISKYNISLTRNDEEEIMTGSGYSRTNLSVKTSHNINNWLTIDLNTRLSDYYLKGAGTSSNSRLAHAVQFRPIDGLSSFIDEGEDYEISSNYILNPLDQTNDDYRRSKRLRFDYNGAATIKLSKNLKYRLDYGNRYEERTNKRFYGIKTSNVLNYGSQPMASIEKLSINSYRIANTLTYNKRDFIPGNNLTVMLGQELNYYKSESILSSAKYFPKYIDKISALSMMSLGTADPIETSDNPASKIASFFGRINFDHKGKYLASATFRADGSSKFAPGNQWGYFPSFAFAWRLSDEKFMTFTNNWLSDMKLRASYGQAGNNRIYDDAWKKTFSTMAKYLMLEGNETTLTPYIVPNSILSNPELKWETTITRNLGLDFGLFDQRLSGSFELYKNTTQDLLMKATIPSSSGYSIQWQNVGQTSNKGIEFALNASIIEKKDFRLSMSFNIAFNKNRIDKLGEMERWQETSGWTSNDGPTEDYLIEEGGKVGLMYGYETEGMYSFEDFDYVDGNYILKEGVSDNSDLIGAVRFWPGALKLKDQNGDLLVDAANDKVIIGDANPKHTGGLNLMAQFKGIDFSAFFNWVYGNDIYNANKLYFTTYLSARKYKSLLGFMNSENRFIYADKATGEYVRDPAQLAEINQNATMWSAGMARAPLHSWAIEDGSFLRLNNITIGYTVPQKVINKLHLNKLRLYATAYNLWTWTNYSGYDPEVDTRRSTPLTPGIDWCAYPRSRSFNIGLNVEF</sequence>
<evidence type="ECO:0000256" key="8">
    <source>
        <dbReference type="SAM" id="Phobius"/>
    </source>
</evidence>
<keyword evidence="8" id="KW-1133">Transmembrane helix</keyword>
<dbReference type="Pfam" id="PF07715">
    <property type="entry name" value="Plug"/>
    <property type="match status" value="1"/>
</dbReference>
<dbReference type="NCBIfam" id="TIGR04056">
    <property type="entry name" value="OMP_RagA_SusC"/>
    <property type="match status" value="1"/>
</dbReference>
<organism evidence="10 11">
    <name type="scientific">Mariniphaga sediminis</name>
    <dbReference type="NCBI Taxonomy" id="1628158"/>
    <lineage>
        <taxon>Bacteria</taxon>
        <taxon>Pseudomonadati</taxon>
        <taxon>Bacteroidota</taxon>
        <taxon>Bacteroidia</taxon>
        <taxon>Marinilabiliales</taxon>
        <taxon>Prolixibacteraceae</taxon>
        <taxon>Mariniphaga</taxon>
    </lineage>
</organism>
<reference evidence="10 11" key="1">
    <citation type="journal article" date="2015" name="Int. J. Syst. Evol. Microbiol.">
        <title>Mariniphaga sediminis sp. nov., isolated from coastal sediment.</title>
        <authorList>
            <person name="Wang F.Q."/>
            <person name="Shen Q.Y."/>
            <person name="Chen G.J."/>
            <person name="Du Z.J."/>
        </authorList>
    </citation>
    <scope>NUCLEOTIDE SEQUENCE [LARGE SCALE GENOMIC DNA]</scope>
    <source>
        <strain evidence="10 11">SY21</strain>
    </source>
</reference>
<dbReference type="InterPro" id="IPR011662">
    <property type="entry name" value="Secretin/TonB_short_N"/>
</dbReference>
<dbReference type="SUPFAM" id="SSF56935">
    <property type="entry name" value="Porins"/>
    <property type="match status" value="1"/>
</dbReference>
<dbReference type="Proteomes" id="UP000266441">
    <property type="component" value="Unassembled WGS sequence"/>
</dbReference>
<dbReference type="SUPFAM" id="SSF49464">
    <property type="entry name" value="Carboxypeptidase regulatory domain-like"/>
    <property type="match status" value="1"/>
</dbReference>
<keyword evidence="6 7" id="KW-0998">Cell outer membrane</keyword>
<comment type="subcellular location">
    <subcellularLocation>
        <location evidence="1 7">Cell outer membrane</location>
        <topology evidence="1 7">Multi-pass membrane protein</topology>
    </subcellularLocation>
</comment>
<name>A0A399D5L4_9BACT</name>
<dbReference type="InterPro" id="IPR023997">
    <property type="entry name" value="TonB-dep_OMP_SusC/RagA_CS"/>
</dbReference>
<accession>A0A399D5L4</accession>
<dbReference type="EMBL" id="QWET01000001">
    <property type="protein sequence ID" value="RIH67185.1"/>
    <property type="molecule type" value="Genomic_DNA"/>
</dbReference>
<comment type="similarity">
    <text evidence="7">Belongs to the TonB-dependent receptor family.</text>
</comment>
<keyword evidence="2 7" id="KW-0813">Transport</keyword>
<keyword evidence="4 7" id="KW-0812">Transmembrane</keyword>
<evidence type="ECO:0000256" key="7">
    <source>
        <dbReference type="PROSITE-ProRule" id="PRU01360"/>
    </source>
</evidence>
<evidence type="ECO:0000256" key="6">
    <source>
        <dbReference type="ARBA" id="ARBA00023237"/>
    </source>
</evidence>